<keyword evidence="2" id="KW-1185">Reference proteome</keyword>
<proteinExistence type="predicted"/>
<dbReference type="RefSeq" id="WP_066621696.1">
    <property type="nucleotide sequence ID" value="NZ_JBHSYQ010000004.1"/>
</dbReference>
<gene>
    <name evidence="1" type="ORF">ACFQHR_10525</name>
</gene>
<comment type="caution">
    <text evidence="1">The sequence shown here is derived from an EMBL/GenBank/DDBJ whole genome shotgun (WGS) entry which is preliminary data.</text>
</comment>
<dbReference type="EMBL" id="JBHSYQ010000004">
    <property type="protein sequence ID" value="MFC6998061.1"/>
    <property type="molecule type" value="Genomic_DNA"/>
</dbReference>
<evidence type="ECO:0000313" key="1">
    <source>
        <dbReference type="EMBL" id="MFC6998061.1"/>
    </source>
</evidence>
<accession>A0ABW2DJQ2</accession>
<evidence type="ECO:0000313" key="2">
    <source>
        <dbReference type="Proteomes" id="UP001596405"/>
    </source>
</evidence>
<protein>
    <submittedName>
        <fullName evidence="1">Uncharacterized protein</fullName>
    </submittedName>
</protein>
<organism evidence="1 2">
    <name type="scientific">Rufibacter roseus</name>
    <dbReference type="NCBI Taxonomy" id="1567108"/>
    <lineage>
        <taxon>Bacteria</taxon>
        <taxon>Pseudomonadati</taxon>
        <taxon>Bacteroidota</taxon>
        <taxon>Cytophagia</taxon>
        <taxon>Cytophagales</taxon>
        <taxon>Hymenobacteraceae</taxon>
        <taxon>Rufibacter</taxon>
    </lineage>
</organism>
<sequence>MSKSKINRKLSMAMSHIQDILFMDVTPGDKAELSLLFDKINAMRDRLVFSEPVQKGARHD</sequence>
<dbReference type="Proteomes" id="UP001596405">
    <property type="component" value="Unassembled WGS sequence"/>
</dbReference>
<name>A0ABW2DJQ2_9BACT</name>
<reference evidence="2" key="1">
    <citation type="journal article" date="2019" name="Int. J. Syst. Evol. Microbiol.">
        <title>The Global Catalogue of Microorganisms (GCM) 10K type strain sequencing project: providing services to taxonomists for standard genome sequencing and annotation.</title>
        <authorList>
            <consortium name="The Broad Institute Genomics Platform"/>
            <consortium name="The Broad Institute Genome Sequencing Center for Infectious Disease"/>
            <person name="Wu L."/>
            <person name="Ma J."/>
        </authorList>
    </citation>
    <scope>NUCLEOTIDE SEQUENCE [LARGE SCALE GENOMIC DNA]</scope>
    <source>
        <strain evidence="2">CGMCC 4.7393</strain>
    </source>
</reference>